<keyword evidence="4 8" id="KW-0812">Transmembrane</keyword>
<feature type="domain" description="Major facilitator superfamily (MFS) profile" evidence="9">
    <location>
        <begin position="61"/>
        <end position="562"/>
    </location>
</feature>
<feature type="transmembrane region" description="Helical" evidence="8">
    <location>
        <begin position="449"/>
        <end position="471"/>
    </location>
</feature>
<keyword evidence="6 8" id="KW-0472">Membrane</keyword>
<evidence type="ECO:0000256" key="4">
    <source>
        <dbReference type="ARBA" id="ARBA00022692"/>
    </source>
</evidence>
<dbReference type="GO" id="GO:0005886">
    <property type="term" value="C:plasma membrane"/>
    <property type="evidence" value="ECO:0007669"/>
    <property type="project" value="TreeGrafter"/>
</dbReference>
<reference evidence="10 11" key="1">
    <citation type="submission" date="2015-06" db="EMBL/GenBank/DDBJ databases">
        <title>Draft genome of the ant-associated black yeast Phialophora attae CBS 131958.</title>
        <authorList>
            <person name="Moreno L.F."/>
            <person name="Stielow B.J."/>
            <person name="de Hoog S."/>
            <person name="Vicente V.A."/>
            <person name="Weiss V.A."/>
            <person name="de Vries M."/>
            <person name="Cruz L.M."/>
            <person name="Souza E.M."/>
        </authorList>
    </citation>
    <scope>NUCLEOTIDE SEQUENCE [LARGE SCALE GENOMIC DNA]</scope>
    <source>
        <strain evidence="10 11">CBS 131958</strain>
    </source>
</reference>
<evidence type="ECO:0000256" key="2">
    <source>
        <dbReference type="ARBA" id="ARBA00007520"/>
    </source>
</evidence>
<protein>
    <submittedName>
        <fullName evidence="10">Putative HC-toxin efflux carrier TOXA</fullName>
    </submittedName>
</protein>
<comment type="caution">
    <text evidence="10">The sequence shown here is derived from an EMBL/GenBank/DDBJ whole genome shotgun (WGS) entry which is preliminary data.</text>
</comment>
<dbReference type="RefSeq" id="XP_018003635.1">
    <property type="nucleotide sequence ID" value="XM_018147508.1"/>
</dbReference>
<name>A0A0N1HVB8_9EURO</name>
<dbReference type="Pfam" id="PF07690">
    <property type="entry name" value="MFS_1"/>
    <property type="match status" value="1"/>
</dbReference>
<dbReference type="Proteomes" id="UP000038010">
    <property type="component" value="Unassembled WGS sequence"/>
</dbReference>
<evidence type="ECO:0000259" key="9">
    <source>
        <dbReference type="PROSITE" id="PS50850"/>
    </source>
</evidence>
<evidence type="ECO:0000256" key="3">
    <source>
        <dbReference type="ARBA" id="ARBA00022448"/>
    </source>
</evidence>
<evidence type="ECO:0000313" key="11">
    <source>
        <dbReference type="Proteomes" id="UP000038010"/>
    </source>
</evidence>
<dbReference type="InterPro" id="IPR020846">
    <property type="entry name" value="MFS_dom"/>
</dbReference>
<dbReference type="Gene3D" id="1.20.1250.20">
    <property type="entry name" value="MFS general substrate transporter like domains"/>
    <property type="match status" value="1"/>
</dbReference>
<dbReference type="PANTHER" id="PTHR23501">
    <property type="entry name" value="MAJOR FACILITATOR SUPERFAMILY"/>
    <property type="match status" value="1"/>
</dbReference>
<feature type="transmembrane region" description="Helical" evidence="8">
    <location>
        <begin position="211"/>
        <end position="234"/>
    </location>
</feature>
<dbReference type="GO" id="GO:0022857">
    <property type="term" value="F:transmembrane transporter activity"/>
    <property type="evidence" value="ECO:0007669"/>
    <property type="project" value="InterPro"/>
</dbReference>
<dbReference type="InterPro" id="IPR011701">
    <property type="entry name" value="MFS"/>
</dbReference>
<gene>
    <name evidence="10" type="ORF">AB675_7160</name>
</gene>
<feature type="transmembrane region" description="Helical" evidence="8">
    <location>
        <begin position="526"/>
        <end position="546"/>
    </location>
</feature>
<feature type="transmembrane region" description="Helical" evidence="8">
    <location>
        <begin position="58"/>
        <end position="78"/>
    </location>
</feature>
<dbReference type="GeneID" id="28739388"/>
<feature type="transmembrane region" description="Helical" evidence="8">
    <location>
        <begin position="125"/>
        <end position="145"/>
    </location>
</feature>
<feature type="transmembrane region" description="Helical" evidence="8">
    <location>
        <begin position="98"/>
        <end position="118"/>
    </location>
</feature>
<dbReference type="PANTHER" id="PTHR23501:SF177">
    <property type="entry name" value="MAJOR FACILITATOR SUPERFAMILY (MFS) PROFILE DOMAIN-CONTAINING PROTEIN-RELATED"/>
    <property type="match status" value="1"/>
</dbReference>
<keyword evidence="5 8" id="KW-1133">Transmembrane helix</keyword>
<dbReference type="AlphaFoldDB" id="A0A0N1HVB8"/>
<dbReference type="PRINTS" id="PR01036">
    <property type="entry name" value="TCRTETB"/>
</dbReference>
<feature type="transmembrane region" description="Helical" evidence="8">
    <location>
        <begin position="287"/>
        <end position="307"/>
    </location>
</feature>
<dbReference type="SUPFAM" id="SSF103473">
    <property type="entry name" value="MFS general substrate transporter"/>
    <property type="match status" value="2"/>
</dbReference>
<evidence type="ECO:0000256" key="7">
    <source>
        <dbReference type="SAM" id="MobiDB-lite"/>
    </source>
</evidence>
<keyword evidence="11" id="KW-1185">Reference proteome</keyword>
<proteinExistence type="inferred from homology"/>
<dbReference type="VEuPathDB" id="FungiDB:AB675_7160"/>
<dbReference type="CDD" id="cd17502">
    <property type="entry name" value="MFS_Azr1_MDR_like"/>
    <property type="match status" value="1"/>
</dbReference>
<comment type="subcellular location">
    <subcellularLocation>
        <location evidence="1">Membrane</location>
        <topology evidence="1">Multi-pass membrane protein</topology>
    </subcellularLocation>
</comment>
<feature type="transmembrane region" description="Helical" evidence="8">
    <location>
        <begin position="254"/>
        <end position="275"/>
    </location>
</feature>
<sequence length="562" mass="60529">MASSTPIEKTDSRPQVRDVPSEHSSTMESGKEDEITVVKTRTQEEQAIHDMYPHGARLAAIVVSLLLVMFLVAIDNTILGTAIPKITDEFQDINKVSWYGAAYFMTFGGFQSSWGKFFKYFHLKFWFLVAILIFEVGSLVCGVAKNPTTLIIGRAVAGVGGAGLAVGVFTIIAFAAEPKVRPQLTGLIGSAYGIAAVLGPLMGGAFTDKVSWRWCFYINLPIGGLAAAFVFIFFKTPEHSKPVEAPMKEKILQLDLLGTALMMGAIVSYLLALQYGGQTHAWDSSVVIGLLVGVPAILAVFTAWEWYQGERAMIVGRILRHHYVWTGSVYMLFFAGAYFVVLYYLPIYFQSIHNASAIGSGVRMLAMIIPLTIAVIVQGFALMAIGIVPLFWIFGGCVAAVASGLFYTMDGSTGTGKWIGYQILFGFIAGWTFQCAIQNAQVHAKMEEMSIVSATVNFFMTIGGALFLSAAQCAFNNELLRKVAVTLPDVDPLLALGTGATQIREVFTGDQLPLILDAYTDGLKSVWAICIAAFGIAAIVGAFGNWKRIDAGALKAAAGGAA</sequence>
<feature type="compositionally biased region" description="Basic and acidic residues" evidence="7">
    <location>
        <begin position="8"/>
        <end position="21"/>
    </location>
</feature>
<organism evidence="10 11">
    <name type="scientific">Cyphellophora attinorum</name>
    <dbReference type="NCBI Taxonomy" id="1664694"/>
    <lineage>
        <taxon>Eukaryota</taxon>
        <taxon>Fungi</taxon>
        <taxon>Dikarya</taxon>
        <taxon>Ascomycota</taxon>
        <taxon>Pezizomycotina</taxon>
        <taxon>Eurotiomycetes</taxon>
        <taxon>Chaetothyriomycetidae</taxon>
        <taxon>Chaetothyriales</taxon>
        <taxon>Cyphellophoraceae</taxon>
        <taxon>Cyphellophora</taxon>
    </lineage>
</organism>
<keyword evidence="3" id="KW-0813">Transport</keyword>
<accession>A0A0N1HVB8</accession>
<evidence type="ECO:0000256" key="5">
    <source>
        <dbReference type="ARBA" id="ARBA00022989"/>
    </source>
</evidence>
<feature type="transmembrane region" description="Helical" evidence="8">
    <location>
        <begin position="151"/>
        <end position="175"/>
    </location>
</feature>
<feature type="transmembrane region" description="Helical" evidence="8">
    <location>
        <begin position="187"/>
        <end position="205"/>
    </location>
</feature>
<dbReference type="InterPro" id="IPR036259">
    <property type="entry name" value="MFS_trans_sf"/>
</dbReference>
<evidence type="ECO:0000256" key="1">
    <source>
        <dbReference type="ARBA" id="ARBA00004141"/>
    </source>
</evidence>
<evidence type="ECO:0000256" key="8">
    <source>
        <dbReference type="SAM" id="Phobius"/>
    </source>
</evidence>
<comment type="similarity">
    <text evidence="2">Belongs to the major facilitator superfamily. TCR/Tet family.</text>
</comment>
<evidence type="ECO:0000256" key="6">
    <source>
        <dbReference type="ARBA" id="ARBA00023136"/>
    </source>
</evidence>
<evidence type="ECO:0000313" key="10">
    <source>
        <dbReference type="EMBL" id="KPI43672.1"/>
    </source>
</evidence>
<feature type="transmembrane region" description="Helical" evidence="8">
    <location>
        <begin position="419"/>
        <end position="437"/>
    </location>
</feature>
<dbReference type="EMBL" id="LFJN01000005">
    <property type="protein sequence ID" value="KPI43672.1"/>
    <property type="molecule type" value="Genomic_DNA"/>
</dbReference>
<dbReference type="FunFam" id="1.20.1720.10:FF:000012">
    <property type="entry name" value="MFS toxin efflux pump (AflT)"/>
    <property type="match status" value="1"/>
</dbReference>
<dbReference type="PROSITE" id="PS50850">
    <property type="entry name" value="MFS"/>
    <property type="match status" value="1"/>
</dbReference>
<feature type="region of interest" description="Disordered" evidence="7">
    <location>
        <begin position="1"/>
        <end position="34"/>
    </location>
</feature>
<feature type="transmembrane region" description="Helical" evidence="8">
    <location>
        <begin position="355"/>
        <end position="377"/>
    </location>
</feature>
<feature type="transmembrane region" description="Helical" evidence="8">
    <location>
        <begin position="384"/>
        <end position="407"/>
    </location>
</feature>
<dbReference type="OrthoDB" id="10021397at2759"/>
<feature type="transmembrane region" description="Helical" evidence="8">
    <location>
        <begin position="328"/>
        <end position="349"/>
    </location>
</feature>
<dbReference type="FunFam" id="1.20.1250.20:FF:000489">
    <property type="entry name" value="MFS general substrate transporter"/>
    <property type="match status" value="1"/>
</dbReference>